<comment type="caution">
    <text evidence="4">The sequence shown here is derived from an EMBL/GenBank/DDBJ whole genome shotgun (WGS) entry which is preliminary data.</text>
</comment>
<dbReference type="PANTHER" id="PTHR13900:SF0">
    <property type="entry name" value="TRANSCRIPTION INITIATION FACTOR TFIID SUBUNIT 1"/>
    <property type="match status" value="1"/>
</dbReference>
<dbReference type="Pfam" id="PF12157">
    <property type="entry name" value="DUF3591"/>
    <property type="match status" value="1"/>
</dbReference>
<dbReference type="EMBL" id="CAJOBB010021843">
    <property type="protein sequence ID" value="CAF4379802.1"/>
    <property type="molecule type" value="Genomic_DNA"/>
</dbReference>
<evidence type="ECO:0000256" key="1">
    <source>
        <dbReference type="ARBA" id="ARBA00004123"/>
    </source>
</evidence>
<feature type="domain" description="Transcription initiation factor TFIID subunit 1 histone acetyltransferase" evidence="3">
    <location>
        <begin position="3"/>
        <end position="115"/>
    </location>
</feature>
<dbReference type="GO" id="GO:0051123">
    <property type="term" value="P:RNA polymerase II preinitiation complex assembly"/>
    <property type="evidence" value="ECO:0007669"/>
    <property type="project" value="TreeGrafter"/>
</dbReference>
<protein>
    <recommendedName>
        <fullName evidence="3">Transcription initiation factor TFIID subunit 1 histone acetyltransferase domain-containing protein</fullName>
    </recommendedName>
</protein>
<name>A0A820N045_9BILA</name>
<sequence length="152" mass="17346">EAADENDQSKIEDEVKCAPWHTTKAYLDSLKGKCWLQLRGFADPTGCGEGFSYVRVSNKPNAREVEPEAVQSKKMVTGTDADLRRLHLKDAKKILNKFGVSDSFVRNLSRWQIIDIVRTMSTQRARDGEAGAYMAKFARGNRYSQMEYKEKY</sequence>
<dbReference type="GO" id="GO:0016251">
    <property type="term" value="F:RNA polymerase II general transcription initiation factor activity"/>
    <property type="evidence" value="ECO:0007669"/>
    <property type="project" value="InterPro"/>
</dbReference>
<evidence type="ECO:0000259" key="3">
    <source>
        <dbReference type="Pfam" id="PF12157"/>
    </source>
</evidence>
<evidence type="ECO:0000313" key="5">
    <source>
        <dbReference type="Proteomes" id="UP000663868"/>
    </source>
</evidence>
<dbReference type="GO" id="GO:0004402">
    <property type="term" value="F:histone acetyltransferase activity"/>
    <property type="evidence" value="ECO:0007669"/>
    <property type="project" value="InterPro"/>
</dbReference>
<dbReference type="AlphaFoldDB" id="A0A820N045"/>
<organism evidence="4 5">
    <name type="scientific">Adineta steineri</name>
    <dbReference type="NCBI Taxonomy" id="433720"/>
    <lineage>
        <taxon>Eukaryota</taxon>
        <taxon>Metazoa</taxon>
        <taxon>Spiralia</taxon>
        <taxon>Gnathifera</taxon>
        <taxon>Rotifera</taxon>
        <taxon>Eurotatoria</taxon>
        <taxon>Bdelloidea</taxon>
        <taxon>Adinetida</taxon>
        <taxon>Adinetidae</taxon>
        <taxon>Adineta</taxon>
    </lineage>
</organism>
<dbReference type="InterPro" id="IPR040240">
    <property type="entry name" value="TAF1"/>
</dbReference>
<dbReference type="GO" id="GO:0017025">
    <property type="term" value="F:TBP-class protein binding"/>
    <property type="evidence" value="ECO:0007669"/>
    <property type="project" value="InterPro"/>
</dbReference>
<feature type="non-terminal residue" evidence="4">
    <location>
        <position position="152"/>
    </location>
</feature>
<accession>A0A820N045</accession>
<feature type="non-terminal residue" evidence="4">
    <location>
        <position position="1"/>
    </location>
</feature>
<proteinExistence type="predicted"/>
<comment type="subcellular location">
    <subcellularLocation>
        <location evidence="1">Nucleus</location>
    </subcellularLocation>
</comment>
<gene>
    <name evidence="4" type="ORF">KXQ929_LOCUS49845</name>
</gene>
<keyword evidence="2" id="KW-0539">Nucleus</keyword>
<dbReference type="PANTHER" id="PTHR13900">
    <property type="entry name" value="TRANSCRIPTION INITIATION FACTOR TFIID"/>
    <property type="match status" value="1"/>
</dbReference>
<evidence type="ECO:0000256" key="2">
    <source>
        <dbReference type="ARBA" id="ARBA00023242"/>
    </source>
</evidence>
<dbReference type="InterPro" id="IPR022591">
    <property type="entry name" value="TAF1_HAT_dom"/>
</dbReference>
<dbReference type="Proteomes" id="UP000663868">
    <property type="component" value="Unassembled WGS sequence"/>
</dbReference>
<reference evidence="4" key="1">
    <citation type="submission" date="2021-02" db="EMBL/GenBank/DDBJ databases">
        <authorList>
            <person name="Nowell W R."/>
        </authorList>
    </citation>
    <scope>NUCLEOTIDE SEQUENCE</scope>
</reference>
<evidence type="ECO:0000313" key="4">
    <source>
        <dbReference type="EMBL" id="CAF4379802.1"/>
    </source>
</evidence>
<dbReference type="GO" id="GO:0005669">
    <property type="term" value="C:transcription factor TFIID complex"/>
    <property type="evidence" value="ECO:0007669"/>
    <property type="project" value="InterPro"/>
</dbReference>